<dbReference type="InterPro" id="IPR001100">
    <property type="entry name" value="Pyr_nuc-diS_OxRdtase"/>
</dbReference>
<dbReference type="Pfam" id="PF07992">
    <property type="entry name" value="Pyr_redox_2"/>
    <property type="match status" value="1"/>
</dbReference>
<comment type="similarity">
    <text evidence="1 10">Belongs to the class-I pyridine nucleotide-disulfide oxidoreductase family.</text>
</comment>
<keyword evidence="14" id="KW-1185">Reference proteome</keyword>
<feature type="domain" description="Pyridine nucleotide-disulphide oxidoreductase dimerisation" evidence="11">
    <location>
        <begin position="337"/>
        <end position="443"/>
    </location>
</feature>
<dbReference type="PANTHER" id="PTHR43014:SF2">
    <property type="entry name" value="MERCURIC REDUCTASE"/>
    <property type="match status" value="1"/>
</dbReference>
<feature type="disulfide bond" description="Redox-active" evidence="9">
    <location>
        <begin position="42"/>
        <end position="47"/>
    </location>
</feature>
<feature type="binding site" evidence="8">
    <location>
        <position position="301"/>
    </location>
    <ligand>
        <name>FAD</name>
        <dbReference type="ChEBI" id="CHEBI:57692"/>
    </ligand>
</feature>
<gene>
    <name evidence="13" type="ORF">MOC_2960</name>
</gene>
<dbReference type="InterPro" id="IPR023753">
    <property type="entry name" value="FAD/NAD-binding_dom"/>
</dbReference>
<dbReference type="SUPFAM" id="SSF51905">
    <property type="entry name" value="FAD/NAD(P)-binding domain"/>
    <property type="match status" value="1"/>
</dbReference>
<dbReference type="eggNOG" id="COG1249">
    <property type="taxonomic scope" value="Bacteria"/>
</dbReference>
<dbReference type="Gene3D" id="3.50.50.60">
    <property type="entry name" value="FAD/NAD(P)-binding domain"/>
    <property type="match status" value="2"/>
</dbReference>
<comment type="cofactor">
    <cofactor evidence="8">
        <name>FAD</name>
        <dbReference type="ChEBI" id="CHEBI:57692"/>
    </cofactor>
    <text evidence="8">Binds 1 FAD per subunit.</text>
</comment>
<keyword evidence="3 8" id="KW-0274">FAD</keyword>
<evidence type="ECO:0000256" key="1">
    <source>
        <dbReference type="ARBA" id="ARBA00007532"/>
    </source>
</evidence>
<evidence type="ECO:0000256" key="5">
    <source>
        <dbReference type="ARBA" id="ARBA00023002"/>
    </source>
</evidence>
<dbReference type="Proteomes" id="UP000029492">
    <property type="component" value="Chromosome"/>
</dbReference>
<dbReference type="AlphaFoldDB" id="A0A089NW00"/>
<evidence type="ECO:0000256" key="2">
    <source>
        <dbReference type="ARBA" id="ARBA00022630"/>
    </source>
</evidence>
<dbReference type="GO" id="GO:0016668">
    <property type="term" value="F:oxidoreductase activity, acting on a sulfur group of donors, NAD(P) as acceptor"/>
    <property type="evidence" value="ECO:0007669"/>
    <property type="project" value="InterPro"/>
</dbReference>
<dbReference type="Pfam" id="PF02852">
    <property type="entry name" value="Pyr_redox_dim"/>
    <property type="match status" value="1"/>
</dbReference>
<dbReference type="InterPro" id="IPR016156">
    <property type="entry name" value="FAD/NAD-linked_Rdtase_dimer_sf"/>
</dbReference>
<evidence type="ECO:0000256" key="4">
    <source>
        <dbReference type="ARBA" id="ARBA00022857"/>
    </source>
</evidence>
<dbReference type="GO" id="GO:0050660">
    <property type="term" value="F:flavin adenine dinucleotide binding"/>
    <property type="evidence" value="ECO:0007669"/>
    <property type="project" value="TreeGrafter"/>
</dbReference>
<evidence type="ECO:0000313" key="13">
    <source>
        <dbReference type="EMBL" id="AIQ90715.1"/>
    </source>
</evidence>
<reference evidence="13 14" key="1">
    <citation type="journal article" date="2014" name="PLoS ONE">
        <title>Genome Information of Methylobacterium oryzae, a Plant-Probiotic Methylotroph in the Phyllosphere.</title>
        <authorList>
            <person name="Kwak M.J."/>
            <person name="Jeong H."/>
            <person name="Madhaiyan M."/>
            <person name="Lee Y."/>
            <person name="Sa T.M."/>
            <person name="Oh T.K."/>
            <person name="Kim J.F."/>
        </authorList>
    </citation>
    <scope>NUCLEOTIDE SEQUENCE [LARGE SCALE GENOMIC DNA]</scope>
    <source>
        <strain evidence="13 14">CBMB20</strain>
    </source>
</reference>
<evidence type="ECO:0000256" key="9">
    <source>
        <dbReference type="PIRSR" id="PIRSR000350-4"/>
    </source>
</evidence>
<keyword evidence="2 10" id="KW-0285">Flavoprotein</keyword>
<evidence type="ECO:0000256" key="6">
    <source>
        <dbReference type="ARBA" id="ARBA00023157"/>
    </source>
</evidence>
<dbReference type="EC" id="1.16.1.1" evidence="13"/>
<name>A0A089NW00_9HYPH</name>
<feature type="binding site" evidence="8">
    <location>
        <position position="261"/>
    </location>
    <ligand>
        <name>NAD(+)</name>
        <dbReference type="ChEBI" id="CHEBI:57540"/>
    </ligand>
</feature>
<evidence type="ECO:0000256" key="3">
    <source>
        <dbReference type="ARBA" id="ARBA00022827"/>
    </source>
</evidence>
<dbReference type="GO" id="GO:0003955">
    <property type="term" value="F:NAD(P)H dehydrogenase (quinone) activity"/>
    <property type="evidence" value="ECO:0007669"/>
    <property type="project" value="TreeGrafter"/>
</dbReference>
<proteinExistence type="inferred from homology"/>
<accession>A0A089NW00</accession>
<feature type="binding site" evidence="8">
    <location>
        <begin position="176"/>
        <end position="183"/>
    </location>
    <ligand>
        <name>NAD(+)</name>
        <dbReference type="ChEBI" id="CHEBI:57540"/>
    </ligand>
</feature>
<dbReference type="PRINTS" id="PR00411">
    <property type="entry name" value="PNDRDTASEI"/>
</dbReference>
<dbReference type="PIRSF" id="PIRSF000350">
    <property type="entry name" value="Mercury_reductase_MerA"/>
    <property type="match status" value="1"/>
</dbReference>
<dbReference type="EMBL" id="CP003811">
    <property type="protein sequence ID" value="AIQ90715.1"/>
    <property type="molecule type" value="Genomic_DNA"/>
</dbReference>
<evidence type="ECO:0000313" key="14">
    <source>
        <dbReference type="Proteomes" id="UP000029492"/>
    </source>
</evidence>
<dbReference type="PRINTS" id="PR00368">
    <property type="entry name" value="FADPNR"/>
</dbReference>
<dbReference type="GO" id="GO:0016152">
    <property type="term" value="F:mercury (II) reductase (NADP+) activity"/>
    <property type="evidence" value="ECO:0007669"/>
    <property type="project" value="UniProtKB-EC"/>
</dbReference>
<keyword evidence="7 10" id="KW-0676">Redox-active center</keyword>
<dbReference type="PROSITE" id="PS00076">
    <property type="entry name" value="PYRIDINE_REDOX_1"/>
    <property type="match status" value="1"/>
</dbReference>
<evidence type="ECO:0000256" key="7">
    <source>
        <dbReference type="ARBA" id="ARBA00023284"/>
    </source>
</evidence>
<keyword evidence="4" id="KW-0521">NADP</keyword>
<protein>
    <submittedName>
        <fullName evidence="13">Mercuric reductase</fullName>
        <ecNumber evidence="13">1.16.1.1</ecNumber>
    </submittedName>
</protein>
<dbReference type="PANTHER" id="PTHR43014">
    <property type="entry name" value="MERCURIC REDUCTASE"/>
    <property type="match status" value="1"/>
</dbReference>
<evidence type="ECO:0000256" key="8">
    <source>
        <dbReference type="PIRSR" id="PIRSR000350-3"/>
    </source>
</evidence>
<organism evidence="13 14">
    <name type="scientific">Methylobacterium oryzae CBMB20</name>
    <dbReference type="NCBI Taxonomy" id="693986"/>
    <lineage>
        <taxon>Bacteria</taxon>
        <taxon>Pseudomonadati</taxon>
        <taxon>Pseudomonadota</taxon>
        <taxon>Alphaproteobacteria</taxon>
        <taxon>Hyphomicrobiales</taxon>
        <taxon>Methylobacteriaceae</taxon>
        <taxon>Methylobacterium</taxon>
    </lineage>
</organism>
<dbReference type="InterPro" id="IPR004099">
    <property type="entry name" value="Pyr_nucl-diS_OxRdtase_dimer"/>
</dbReference>
<evidence type="ECO:0000256" key="10">
    <source>
        <dbReference type="RuleBase" id="RU003691"/>
    </source>
</evidence>
<keyword evidence="5 10" id="KW-0560">Oxidoreductase</keyword>
<dbReference type="HOGENOM" id="CLU_016755_1_0_5"/>
<keyword evidence="8" id="KW-0520">NAD</keyword>
<keyword evidence="6" id="KW-1015">Disulfide bond</keyword>
<dbReference type="KEGG" id="mor:MOC_2960"/>
<evidence type="ECO:0000259" key="12">
    <source>
        <dbReference type="Pfam" id="PF07992"/>
    </source>
</evidence>
<keyword evidence="8" id="KW-0547">Nucleotide-binding</keyword>
<feature type="domain" description="FAD/NAD(P)-binding" evidence="12">
    <location>
        <begin position="5"/>
        <end position="316"/>
    </location>
</feature>
<dbReference type="InterPro" id="IPR012999">
    <property type="entry name" value="Pyr_OxRdtase_I_AS"/>
</dbReference>
<feature type="binding site" evidence="8">
    <location>
        <position position="51"/>
    </location>
    <ligand>
        <name>FAD</name>
        <dbReference type="ChEBI" id="CHEBI:57692"/>
    </ligand>
</feature>
<dbReference type="STRING" id="693986.MOC_2960"/>
<dbReference type="SUPFAM" id="SSF55424">
    <property type="entry name" value="FAD/NAD-linked reductases, dimerisation (C-terminal) domain"/>
    <property type="match status" value="1"/>
</dbReference>
<dbReference type="RefSeq" id="WP_043757768.1">
    <property type="nucleotide sequence ID" value="NZ_CP003811.1"/>
</dbReference>
<dbReference type="InterPro" id="IPR036188">
    <property type="entry name" value="FAD/NAD-bd_sf"/>
</dbReference>
<dbReference type="Gene3D" id="3.30.390.30">
    <property type="match status" value="1"/>
</dbReference>
<evidence type="ECO:0000259" key="11">
    <source>
        <dbReference type="Pfam" id="PF02852"/>
    </source>
</evidence>
<sequence>MSWTHDVVVVGAGAAGLTAAGGLAQLGLRVALIEAGAMGGECLNTGCVPSKALLAIAARAQAVRDMGRFGIRAQEPQVDFSGVMAQVRGVIAEIAPHDAQERFEAWGAEVIRAHARFTAPRTLLVAGRTLRAPRIVLAVGSRPAVPSIPGLDAVPFLTNETLFSIDAFPERLVVLGAGSVGMEMAQAFRRLGAEVAVIDRAPPLSRDEPEAAALVSERLEAEGIAFHRAAIRGVSSVGGGVAVALDDGDTVGGSHLLVALGRSANLHGLGLEEAGVGTDGGGIVVDDRLRTSARGVYAIGDCRDGPRLTHAAGYEGARIVAAIGFGLRARVDYRALPRVAYTSPELAQVGMTEAEAREGGGRVTAMREPFADNDRAVAEGASVGFLKVVRRNGRIVGACLVGERVGDLTMPWVLSIGGAKPTPWALSGMILPYPTRSEITKAAAFAMYAPRLFSRPARIWAGVLAALRRRLG</sequence>